<name>A0A2U1CRV6_9BURK</name>
<keyword evidence="2" id="KW-1185">Reference proteome</keyword>
<comment type="caution">
    <text evidence="1">The sequence shown here is derived from an EMBL/GenBank/DDBJ whole genome shotgun (WGS) entry which is preliminary data.</text>
</comment>
<accession>A0A2U1CRV6</accession>
<sequence>MIEPILQCKECKVVKLAQDFHIDKKSRTGFRSVCKECAAAYHRANRGRILARKRELWPEYRAANAEARKESSRRYRRENAAKIAAREEEYKQRYPLKYRARTEAHNAIKLGRLTPEPCEECGNPTVDAHHDDYLMPLEVRWLCREHHAQWHARNGPGENGDLIMEEVKYGT</sequence>
<dbReference type="Proteomes" id="UP000246145">
    <property type="component" value="Unassembled WGS sequence"/>
</dbReference>
<organism evidence="1 2">
    <name type="scientific">Pusillimonas noertemannii</name>
    <dbReference type="NCBI Taxonomy" id="305977"/>
    <lineage>
        <taxon>Bacteria</taxon>
        <taxon>Pseudomonadati</taxon>
        <taxon>Pseudomonadota</taxon>
        <taxon>Betaproteobacteria</taxon>
        <taxon>Burkholderiales</taxon>
        <taxon>Alcaligenaceae</taxon>
        <taxon>Pusillimonas</taxon>
    </lineage>
</organism>
<reference evidence="1 2" key="1">
    <citation type="submission" date="2018-04" db="EMBL/GenBank/DDBJ databases">
        <title>Genomic Encyclopedia of Type Strains, Phase IV (KMG-IV): sequencing the most valuable type-strain genomes for metagenomic binning, comparative biology and taxonomic classification.</title>
        <authorList>
            <person name="Goeker M."/>
        </authorList>
    </citation>
    <scope>NUCLEOTIDE SEQUENCE [LARGE SCALE GENOMIC DNA]</scope>
    <source>
        <strain evidence="1 2">DSM 10065</strain>
    </source>
</reference>
<dbReference type="EMBL" id="QEKO01000001">
    <property type="protein sequence ID" value="PVY68599.1"/>
    <property type="molecule type" value="Genomic_DNA"/>
</dbReference>
<protein>
    <submittedName>
        <fullName evidence="1">Uncharacterized protein</fullName>
    </submittedName>
</protein>
<evidence type="ECO:0000313" key="2">
    <source>
        <dbReference type="Proteomes" id="UP000246145"/>
    </source>
</evidence>
<dbReference type="AlphaFoldDB" id="A0A2U1CRV6"/>
<evidence type="ECO:0000313" key="1">
    <source>
        <dbReference type="EMBL" id="PVY68599.1"/>
    </source>
</evidence>
<gene>
    <name evidence="1" type="ORF">C7440_1010</name>
</gene>
<proteinExistence type="predicted"/>